<evidence type="ECO:0000256" key="10">
    <source>
        <dbReference type="SAM" id="Phobius"/>
    </source>
</evidence>
<protein>
    <recommendedName>
        <fullName evidence="3">histidine kinase</fullName>
        <ecNumber evidence="3">2.7.13.3</ecNumber>
    </recommendedName>
</protein>
<dbReference type="SMART" id="SM00388">
    <property type="entry name" value="HisKA"/>
    <property type="match status" value="1"/>
</dbReference>
<evidence type="ECO:0000259" key="11">
    <source>
        <dbReference type="PROSITE" id="PS50109"/>
    </source>
</evidence>
<dbReference type="PANTHER" id="PTHR44936:SF10">
    <property type="entry name" value="SENSOR PROTEIN RSTB"/>
    <property type="match status" value="1"/>
</dbReference>
<dbReference type="CDD" id="cd06225">
    <property type="entry name" value="HAMP"/>
    <property type="match status" value="1"/>
</dbReference>
<comment type="subcellular location">
    <subcellularLocation>
        <location evidence="2">Cell membrane</location>
        <topology evidence="2">Multi-pass membrane protein</topology>
    </subcellularLocation>
</comment>
<dbReference type="Gene3D" id="3.30.565.10">
    <property type="entry name" value="Histidine kinase-like ATPase, C-terminal domain"/>
    <property type="match status" value="1"/>
</dbReference>
<dbReference type="InterPro" id="IPR038428">
    <property type="entry name" value="HK_sensor_dom_sf"/>
</dbReference>
<dbReference type="InterPro" id="IPR003594">
    <property type="entry name" value="HATPase_dom"/>
</dbReference>
<comment type="catalytic activity">
    <reaction evidence="1">
        <text>ATP + protein L-histidine = ADP + protein N-phospho-L-histidine.</text>
        <dbReference type="EC" id="2.7.13.3"/>
    </reaction>
</comment>
<keyword evidence="10" id="KW-0812">Transmembrane</keyword>
<dbReference type="Gene3D" id="3.30.450.170">
    <property type="entry name" value="Two-component histidine kinase, sensor domain"/>
    <property type="match status" value="1"/>
</dbReference>
<keyword evidence="8 13" id="KW-0418">Kinase</keyword>
<dbReference type="GO" id="GO:0000155">
    <property type="term" value="F:phosphorelay sensor kinase activity"/>
    <property type="evidence" value="ECO:0007669"/>
    <property type="project" value="InterPro"/>
</dbReference>
<evidence type="ECO:0000256" key="9">
    <source>
        <dbReference type="ARBA" id="ARBA00022840"/>
    </source>
</evidence>
<dbReference type="InterPro" id="IPR050980">
    <property type="entry name" value="2C_sensor_his_kinase"/>
</dbReference>
<evidence type="ECO:0000256" key="2">
    <source>
        <dbReference type="ARBA" id="ARBA00004651"/>
    </source>
</evidence>
<sequence length="448" mass="50681">MNRRLWWKLCGLLAVGTLALFWLISLLGATTEQQMSFIARHHQETLRAWGETAERLYNSGNEQALAKWLEALQARENTWAAVVRSRLEPLAGSRLQEDFMDRFRLGRDVEWKIHLYFVENPTMEITFADGVTHFLVTLPQRMRPGTYLPEVRLVLKVVLPLTVLLIFCLVIYRHVMNPIRQLETATRQFSEGHLGARVRSLLGGRNDELASLADTFDRMAERIGDLILSQRRLIADLSHELRTPLTRIDMAISCVEEGINTQHFIPRLRRECDLMQSLVEDTLTLAWLENEQPALDAEALDLTDLVDSIVSDARYEYPDHQLSLEAPDTALIQNTSQRALAQAIENVIRNACNYTPAGGIIRVVLAADNGAYRLTVADQGPGVPPEQTELIFKPFFRACRDRENAPAGHGLGLALARRQLEAIGGRIRARNRPGGGLEMELWLPEARL</sequence>
<comment type="caution">
    <text evidence="13">The sequence shown here is derived from an EMBL/GenBank/DDBJ whole genome shotgun (WGS) entry which is preliminary data.</text>
</comment>
<keyword evidence="9" id="KW-0067">ATP-binding</keyword>
<evidence type="ECO:0000313" key="14">
    <source>
        <dbReference type="Proteomes" id="UP000239866"/>
    </source>
</evidence>
<evidence type="ECO:0000256" key="4">
    <source>
        <dbReference type="ARBA" id="ARBA00022475"/>
    </source>
</evidence>
<dbReference type="GO" id="GO:0005524">
    <property type="term" value="F:ATP binding"/>
    <property type="evidence" value="ECO:0007669"/>
    <property type="project" value="UniProtKB-KW"/>
</dbReference>
<gene>
    <name evidence="13" type="ORF">C7H09_16620</name>
</gene>
<organism evidence="13 14">
    <name type="scientific">Marinobacter fuscus</name>
    <dbReference type="NCBI Taxonomy" id="2109942"/>
    <lineage>
        <taxon>Bacteria</taxon>
        <taxon>Pseudomonadati</taxon>
        <taxon>Pseudomonadota</taxon>
        <taxon>Gammaproteobacteria</taxon>
        <taxon>Pseudomonadales</taxon>
        <taxon>Marinobacteraceae</taxon>
        <taxon>Marinobacter</taxon>
    </lineage>
</organism>
<accession>A0A2T1K6S4</accession>
<keyword evidence="4" id="KW-1003">Cell membrane</keyword>
<dbReference type="Gene3D" id="1.10.287.130">
    <property type="match status" value="1"/>
</dbReference>
<name>A0A2T1K6S4_9GAMM</name>
<dbReference type="PRINTS" id="PR00344">
    <property type="entry name" value="BCTRLSENSOR"/>
</dbReference>
<dbReference type="SUPFAM" id="SSF55874">
    <property type="entry name" value="ATPase domain of HSP90 chaperone/DNA topoisomerase II/histidine kinase"/>
    <property type="match status" value="1"/>
</dbReference>
<evidence type="ECO:0000256" key="3">
    <source>
        <dbReference type="ARBA" id="ARBA00012438"/>
    </source>
</evidence>
<dbReference type="Proteomes" id="UP000239866">
    <property type="component" value="Unassembled WGS sequence"/>
</dbReference>
<dbReference type="InterPro" id="IPR003661">
    <property type="entry name" value="HisK_dim/P_dom"/>
</dbReference>
<dbReference type="Pfam" id="PF02518">
    <property type="entry name" value="HATPase_c"/>
    <property type="match status" value="1"/>
</dbReference>
<keyword evidence="14" id="KW-1185">Reference proteome</keyword>
<keyword evidence="5" id="KW-0597">Phosphoprotein</keyword>
<evidence type="ECO:0000256" key="1">
    <source>
        <dbReference type="ARBA" id="ARBA00000085"/>
    </source>
</evidence>
<feature type="transmembrane region" description="Helical" evidence="10">
    <location>
        <begin position="153"/>
        <end position="172"/>
    </location>
</feature>
<dbReference type="Gene3D" id="1.10.8.500">
    <property type="entry name" value="HAMP domain in histidine kinase"/>
    <property type="match status" value="1"/>
</dbReference>
<evidence type="ECO:0000256" key="8">
    <source>
        <dbReference type="ARBA" id="ARBA00022777"/>
    </source>
</evidence>
<dbReference type="Pfam" id="PF16750">
    <property type="entry name" value="HK_sensor"/>
    <property type="match status" value="1"/>
</dbReference>
<evidence type="ECO:0000256" key="6">
    <source>
        <dbReference type="ARBA" id="ARBA00022679"/>
    </source>
</evidence>
<keyword evidence="10" id="KW-1133">Transmembrane helix</keyword>
<dbReference type="GO" id="GO:0005886">
    <property type="term" value="C:plasma membrane"/>
    <property type="evidence" value="ECO:0007669"/>
    <property type="project" value="UniProtKB-SubCell"/>
</dbReference>
<dbReference type="InterPro" id="IPR031930">
    <property type="entry name" value="HK_sensor"/>
</dbReference>
<dbReference type="InterPro" id="IPR036097">
    <property type="entry name" value="HisK_dim/P_sf"/>
</dbReference>
<dbReference type="SUPFAM" id="SSF158472">
    <property type="entry name" value="HAMP domain-like"/>
    <property type="match status" value="1"/>
</dbReference>
<keyword evidence="6" id="KW-0808">Transferase</keyword>
<dbReference type="Pfam" id="PF00672">
    <property type="entry name" value="HAMP"/>
    <property type="match status" value="1"/>
</dbReference>
<dbReference type="SUPFAM" id="SSF47384">
    <property type="entry name" value="Homodimeric domain of signal transducing histidine kinase"/>
    <property type="match status" value="1"/>
</dbReference>
<evidence type="ECO:0000313" key="13">
    <source>
        <dbReference type="EMBL" id="PSF05222.1"/>
    </source>
</evidence>
<dbReference type="Pfam" id="PF00512">
    <property type="entry name" value="HisKA"/>
    <property type="match status" value="1"/>
</dbReference>
<dbReference type="EC" id="2.7.13.3" evidence="3"/>
<dbReference type="EMBL" id="PXNP01000104">
    <property type="protein sequence ID" value="PSF05222.1"/>
    <property type="molecule type" value="Genomic_DNA"/>
</dbReference>
<dbReference type="AlphaFoldDB" id="A0A2T1K6S4"/>
<dbReference type="SMART" id="SM00304">
    <property type="entry name" value="HAMP"/>
    <property type="match status" value="1"/>
</dbReference>
<feature type="domain" description="Histidine kinase" evidence="11">
    <location>
        <begin position="236"/>
        <end position="447"/>
    </location>
</feature>
<dbReference type="InterPro" id="IPR003660">
    <property type="entry name" value="HAMP_dom"/>
</dbReference>
<reference evidence="13 14" key="1">
    <citation type="submission" date="2018-03" db="EMBL/GenBank/DDBJ databases">
        <title>Marinobacter brunus sp. nov., a marine bacterium of Gamma-proteobacteria isolated from the surface seawater of the South China Sea.</title>
        <authorList>
            <person name="Cheng H."/>
            <person name="Wu Y.-H."/>
            <person name="Xamxidin M."/>
            <person name="Xu X.-W."/>
        </authorList>
    </citation>
    <scope>NUCLEOTIDE SEQUENCE [LARGE SCALE GENOMIC DNA]</scope>
    <source>
        <strain evidence="13 14">NH169-3</strain>
    </source>
</reference>
<dbReference type="InterPro" id="IPR004358">
    <property type="entry name" value="Sig_transdc_His_kin-like_C"/>
</dbReference>
<feature type="domain" description="HAMP" evidence="12">
    <location>
        <begin position="173"/>
        <end position="228"/>
    </location>
</feature>
<dbReference type="SMART" id="SM00387">
    <property type="entry name" value="HATPase_c"/>
    <property type="match status" value="1"/>
</dbReference>
<dbReference type="InterPro" id="IPR036890">
    <property type="entry name" value="HATPase_C_sf"/>
</dbReference>
<evidence type="ECO:0000256" key="7">
    <source>
        <dbReference type="ARBA" id="ARBA00022741"/>
    </source>
</evidence>
<keyword evidence="10" id="KW-0472">Membrane</keyword>
<dbReference type="InterPro" id="IPR005467">
    <property type="entry name" value="His_kinase_dom"/>
</dbReference>
<dbReference type="PROSITE" id="PS50885">
    <property type="entry name" value="HAMP"/>
    <property type="match status" value="1"/>
</dbReference>
<dbReference type="RefSeq" id="WP_106764810.1">
    <property type="nucleotide sequence ID" value="NZ_PXNP01000104.1"/>
</dbReference>
<evidence type="ECO:0000256" key="5">
    <source>
        <dbReference type="ARBA" id="ARBA00022553"/>
    </source>
</evidence>
<dbReference type="OrthoDB" id="9804645at2"/>
<proteinExistence type="predicted"/>
<keyword evidence="7" id="KW-0547">Nucleotide-binding</keyword>
<dbReference type="PANTHER" id="PTHR44936">
    <property type="entry name" value="SENSOR PROTEIN CREC"/>
    <property type="match status" value="1"/>
</dbReference>
<dbReference type="PROSITE" id="PS50109">
    <property type="entry name" value="HIS_KIN"/>
    <property type="match status" value="1"/>
</dbReference>
<dbReference type="CDD" id="cd00082">
    <property type="entry name" value="HisKA"/>
    <property type="match status" value="1"/>
</dbReference>
<evidence type="ECO:0000259" key="12">
    <source>
        <dbReference type="PROSITE" id="PS50885"/>
    </source>
</evidence>